<gene>
    <name evidence="1" type="ORF">MENTE1834_LOCUS2110</name>
</gene>
<organism evidence="1 2">
    <name type="scientific">Meloidogyne enterolobii</name>
    <name type="common">Root-knot nematode worm</name>
    <name type="synonym">Meloidogyne mayaguensis</name>
    <dbReference type="NCBI Taxonomy" id="390850"/>
    <lineage>
        <taxon>Eukaryota</taxon>
        <taxon>Metazoa</taxon>
        <taxon>Ecdysozoa</taxon>
        <taxon>Nematoda</taxon>
        <taxon>Chromadorea</taxon>
        <taxon>Rhabditida</taxon>
        <taxon>Tylenchina</taxon>
        <taxon>Tylenchomorpha</taxon>
        <taxon>Tylenchoidea</taxon>
        <taxon>Meloidogynidae</taxon>
        <taxon>Meloidogyninae</taxon>
        <taxon>Meloidogyne</taxon>
    </lineage>
</organism>
<protein>
    <submittedName>
        <fullName evidence="1">Uncharacterized protein</fullName>
    </submittedName>
</protein>
<dbReference type="EMBL" id="CAVMJV010000002">
    <property type="protein sequence ID" value="CAK5012403.1"/>
    <property type="molecule type" value="Genomic_DNA"/>
</dbReference>
<reference evidence="1" key="1">
    <citation type="submission" date="2023-11" db="EMBL/GenBank/DDBJ databases">
        <authorList>
            <person name="Poullet M."/>
        </authorList>
    </citation>
    <scope>NUCLEOTIDE SEQUENCE</scope>
    <source>
        <strain evidence="1">E1834</strain>
    </source>
</reference>
<evidence type="ECO:0000313" key="1">
    <source>
        <dbReference type="EMBL" id="CAK5012403.1"/>
    </source>
</evidence>
<comment type="caution">
    <text evidence="1">The sequence shown here is derived from an EMBL/GenBank/DDBJ whole genome shotgun (WGS) entry which is preliminary data.</text>
</comment>
<accession>A0ACB0XQ88</accession>
<sequence>MPNSTFFLYFLIFIWQLLLILFLNLFEVNCSFFVVKAKIYCFSPQFLPSILPSFQFSTH</sequence>
<name>A0ACB0XQ88_MELEN</name>
<evidence type="ECO:0000313" key="2">
    <source>
        <dbReference type="Proteomes" id="UP001497535"/>
    </source>
</evidence>
<dbReference type="Proteomes" id="UP001497535">
    <property type="component" value="Unassembled WGS sequence"/>
</dbReference>
<keyword evidence="2" id="KW-1185">Reference proteome</keyword>
<proteinExistence type="predicted"/>